<dbReference type="Gene3D" id="1.10.510.10">
    <property type="entry name" value="Transferase(Phosphotransferase) domain 1"/>
    <property type="match status" value="1"/>
</dbReference>
<dbReference type="EMBL" id="JAMFTS010000001">
    <property type="protein sequence ID" value="KAJ4809567.1"/>
    <property type="molecule type" value="Genomic_DNA"/>
</dbReference>
<name>A0AAV8H478_9POAL</name>
<keyword evidence="3 8" id="KW-0418">Kinase</keyword>
<feature type="compositionally biased region" description="Low complexity" evidence="6">
    <location>
        <begin position="396"/>
        <end position="406"/>
    </location>
</feature>
<dbReference type="Pfam" id="PF00069">
    <property type="entry name" value="Pkinase"/>
    <property type="match status" value="1"/>
</dbReference>
<sequence length="862" mass="95962">MGEVEKRKGERTHHYSLDQRDRERREREEEGVFFAGFFCFSLSLFRKTERERERREDKIATLSSVLCSVLHPKQTISFFLELSFSSQRERERERMGIPNSESEEALEMETTTTEKKKTVLVAVNMDSQSKQILTWSLVNLAHAGDLFVACHVISSPAASCSSLNLQLDSMLAVYHGFCNLKQIELKLKICSGFSVRRALVREANSLGASNLILGAVKHNLKNGYALSIPKYCARKLRSTCSVVAVNNGKIVFQSELPDKTKPDEGITKESDLYCVLPARYLSTRISNASNSSDVTLEDKPEEHVLSKSDSDGGANANHPICTGNNGNNDLYCPWPNENPAQVEHGPTSQLTNEDLYCSWPRDGEANKVSSTTNSSGCGTSNQSCSVCTISSEDESSNSSSCNSLSESNKKLNGGSHSLRKRVLTHRRCHSSEWPVVRWAMRLPTRLHLDGRPVDPVKCGVMSSSNDLTLTEDWPPKELEEFEEKFSSFCKNFRFEELEKATSNFSADKLIGKGGTSRVYKATFSEGRDLAVKMLKPSNEALKEFICEVEIASCLHHKNIITLAGFCFENRSLILVYDYLSNGSLEEILHGEQEKKDMLSWERRYKIAVGIGEALDYLHSGGGSNESVIHGDVKSSNILLSKDMEPKLSDFGFARRVSSPASNLACNDIAGTFGYLAPEYFMYGKVNEKIDVYAYGVVLLELISGRKPIQAGSPKGHESIVPWAKPMLQGGNMEELLDPCLSNAHVAEQMRRITMAASLCLRTSYQCRPTMSSVVKLLQGDEAVTRWAELQVAVSEENLEMSEDEMVMTPSHAIIRSYLNLALLDLEDDSVSVASTEQTLDSVSVNASIEDYLDRWSRSSSFE</sequence>
<evidence type="ECO:0000256" key="3">
    <source>
        <dbReference type="ARBA" id="ARBA00022777"/>
    </source>
</evidence>
<dbReference type="SMART" id="SM00220">
    <property type="entry name" value="S_TKc"/>
    <property type="match status" value="1"/>
</dbReference>
<dbReference type="CDD" id="cd14066">
    <property type="entry name" value="STKc_IRAK"/>
    <property type="match status" value="1"/>
</dbReference>
<comment type="caution">
    <text evidence="8">The sequence shown here is derived from an EMBL/GenBank/DDBJ whole genome shotgun (WGS) entry which is preliminary data.</text>
</comment>
<evidence type="ECO:0000256" key="5">
    <source>
        <dbReference type="PROSITE-ProRule" id="PRU10141"/>
    </source>
</evidence>
<proteinExistence type="predicted"/>
<gene>
    <name evidence="8" type="ORF">LUZ62_022133</name>
</gene>
<dbReference type="InterPro" id="IPR046958">
    <property type="entry name" value="RBK1/2/STUNTED"/>
</dbReference>
<evidence type="ECO:0000313" key="8">
    <source>
        <dbReference type="EMBL" id="KAJ4809567.1"/>
    </source>
</evidence>
<dbReference type="Gene3D" id="3.30.200.20">
    <property type="entry name" value="Phosphorylase Kinase, domain 1"/>
    <property type="match status" value="1"/>
</dbReference>
<feature type="domain" description="Protein kinase" evidence="7">
    <location>
        <begin position="504"/>
        <end position="783"/>
    </location>
</feature>
<dbReference type="FunFam" id="1.10.510.10:FF:000284">
    <property type="entry name" value="Putative receptor-like serine/threonine-protein kinase"/>
    <property type="match status" value="1"/>
</dbReference>
<dbReference type="SUPFAM" id="SSF56112">
    <property type="entry name" value="Protein kinase-like (PK-like)"/>
    <property type="match status" value="1"/>
</dbReference>
<dbReference type="SUPFAM" id="SSF52402">
    <property type="entry name" value="Adenine nucleotide alpha hydrolases-like"/>
    <property type="match status" value="1"/>
</dbReference>
<evidence type="ECO:0000256" key="2">
    <source>
        <dbReference type="ARBA" id="ARBA00022741"/>
    </source>
</evidence>
<evidence type="ECO:0000259" key="7">
    <source>
        <dbReference type="PROSITE" id="PS50011"/>
    </source>
</evidence>
<dbReference type="GO" id="GO:0004672">
    <property type="term" value="F:protein kinase activity"/>
    <property type="evidence" value="ECO:0007669"/>
    <property type="project" value="InterPro"/>
</dbReference>
<organism evidence="8 9">
    <name type="scientific">Rhynchospora pubera</name>
    <dbReference type="NCBI Taxonomy" id="906938"/>
    <lineage>
        <taxon>Eukaryota</taxon>
        <taxon>Viridiplantae</taxon>
        <taxon>Streptophyta</taxon>
        <taxon>Embryophyta</taxon>
        <taxon>Tracheophyta</taxon>
        <taxon>Spermatophyta</taxon>
        <taxon>Magnoliopsida</taxon>
        <taxon>Liliopsida</taxon>
        <taxon>Poales</taxon>
        <taxon>Cyperaceae</taxon>
        <taxon>Cyperoideae</taxon>
        <taxon>Rhynchosporeae</taxon>
        <taxon>Rhynchospora</taxon>
    </lineage>
</organism>
<keyword evidence="4 5" id="KW-0067">ATP-binding</keyword>
<dbReference type="Proteomes" id="UP001140206">
    <property type="component" value="Chromosome 1"/>
</dbReference>
<dbReference type="InterPro" id="IPR017441">
    <property type="entry name" value="Protein_kinase_ATP_BS"/>
</dbReference>
<dbReference type="PANTHER" id="PTHR47987:SF5">
    <property type="entry name" value="PROTEIN KINASE DOMAIN-CONTAINING PROTEIN"/>
    <property type="match status" value="1"/>
</dbReference>
<feature type="region of interest" description="Disordered" evidence="6">
    <location>
        <begin position="289"/>
        <end position="320"/>
    </location>
</feature>
<feature type="region of interest" description="Disordered" evidence="6">
    <location>
        <begin position="395"/>
        <end position="416"/>
    </location>
</feature>
<reference evidence="8" key="1">
    <citation type="submission" date="2022-08" db="EMBL/GenBank/DDBJ databases">
        <authorList>
            <person name="Marques A."/>
        </authorList>
    </citation>
    <scope>NUCLEOTIDE SEQUENCE</scope>
    <source>
        <strain evidence="8">RhyPub2mFocal</strain>
        <tissue evidence="8">Leaves</tissue>
    </source>
</reference>
<dbReference type="FunFam" id="3.30.200.20:FF:000268">
    <property type="entry name" value="probable receptor-like serine/threonine-protein kinase At5g57670"/>
    <property type="match status" value="1"/>
</dbReference>
<dbReference type="Gene3D" id="3.40.50.620">
    <property type="entry name" value="HUPs"/>
    <property type="match status" value="1"/>
</dbReference>
<dbReference type="PROSITE" id="PS50011">
    <property type="entry name" value="PROTEIN_KINASE_DOM"/>
    <property type="match status" value="1"/>
</dbReference>
<feature type="region of interest" description="Disordered" evidence="6">
    <location>
        <begin position="91"/>
        <end position="110"/>
    </location>
</feature>
<feature type="region of interest" description="Disordered" evidence="6">
    <location>
        <begin position="332"/>
        <end position="354"/>
    </location>
</feature>
<keyword evidence="1" id="KW-0808">Transferase</keyword>
<accession>A0AAV8H478</accession>
<keyword evidence="9" id="KW-1185">Reference proteome</keyword>
<dbReference type="PANTHER" id="PTHR47987">
    <property type="entry name" value="OS08G0249100 PROTEIN"/>
    <property type="match status" value="1"/>
</dbReference>
<feature type="binding site" evidence="5">
    <location>
        <position position="532"/>
    </location>
    <ligand>
        <name>ATP</name>
        <dbReference type="ChEBI" id="CHEBI:30616"/>
    </ligand>
</feature>
<feature type="compositionally biased region" description="Basic and acidic residues" evidence="6">
    <location>
        <begin position="296"/>
        <end position="310"/>
    </location>
</feature>
<evidence type="ECO:0000256" key="4">
    <source>
        <dbReference type="ARBA" id="ARBA00022840"/>
    </source>
</evidence>
<dbReference type="AlphaFoldDB" id="A0AAV8H478"/>
<dbReference type="InterPro" id="IPR011009">
    <property type="entry name" value="Kinase-like_dom_sf"/>
</dbReference>
<dbReference type="PROSITE" id="PS00107">
    <property type="entry name" value="PROTEIN_KINASE_ATP"/>
    <property type="match status" value="1"/>
</dbReference>
<evidence type="ECO:0000256" key="6">
    <source>
        <dbReference type="SAM" id="MobiDB-lite"/>
    </source>
</evidence>
<dbReference type="GO" id="GO:0005524">
    <property type="term" value="F:ATP binding"/>
    <property type="evidence" value="ECO:0007669"/>
    <property type="project" value="UniProtKB-UniRule"/>
</dbReference>
<dbReference type="InterPro" id="IPR008271">
    <property type="entry name" value="Ser/Thr_kinase_AS"/>
</dbReference>
<dbReference type="InterPro" id="IPR000719">
    <property type="entry name" value="Prot_kinase_dom"/>
</dbReference>
<feature type="region of interest" description="Disordered" evidence="6">
    <location>
        <begin position="1"/>
        <end position="22"/>
    </location>
</feature>
<evidence type="ECO:0000313" key="9">
    <source>
        <dbReference type="Proteomes" id="UP001140206"/>
    </source>
</evidence>
<protein>
    <submittedName>
        <fullName evidence="8">Kinase family protein</fullName>
    </submittedName>
</protein>
<keyword evidence="2 5" id="KW-0547">Nucleotide-binding</keyword>
<dbReference type="InterPro" id="IPR014729">
    <property type="entry name" value="Rossmann-like_a/b/a_fold"/>
</dbReference>
<evidence type="ECO:0000256" key="1">
    <source>
        <dbReference type="ARBA" id="ARBA00022679"/>
    </source>
</evidence>
<dbReference type="PROSITE" id="PS00108">
    <property type="entry name" value="PROTEIN_KINASE_ST"/>
    <property type="match status" value="1"/>
</dbReference>